<reference evidence="2" key="2">
    <citation type="submission" date="2023-01" db="EMBL/GenBank/DDBJ databases">
        <authorList>
            <person name="Sun Q."/>
            <person name="Evtushenko L."/>
        </authorList>
    </citation>
    <scope>NUCLEOTIDE SEQUENCE</scope>
    <source>
        <strain evidence="2">VKM Ac-1321</strain>
    </source>
</reference>
<proteinExistence type="predicted"/>
<dbReference type="EMBL" id="BSFP01000038">
    <property type="protein sequence ID" value="GLL03837.1"/>
    <property type="molecule type" value="Genomic_DNA"/>
</dbReference>
<gene>
    <name evidence="2" type="ORF">GCM10017581_055830</name>
</gene>
<comment type="caution">
    <text evidence="2">The sequence shown here is derived from an EMBL/GenBank/DDBJ whole genome shotgun (WGS) entry which is preliminary data.</text>
</comment>
<reference evidence="2" key="1">
    <citation type="journal article" date="2014" name="Int. J. Syst. Evol. Microbiol.">
        <title>Complete genome sequence of Corynebacterium casei LMG S-19264T (=DSM 44701T), isolated from a smear-ripened cheese.</title>
        <authorList>
            <consortium name="US DOE Joint Genome Institute (JGI-PGF)"/>
            <person name="Walter F."/>
            <person name="Albersmeier A."/>
            <person name="Kalinowski J."/>
            <person name="Ruckert C."/>
        </authorList>
    </citation>
    <scope>NUCLEOTIDE SEQUENCE</scope>
    <source>
        <strain evidence="2">VKM Ac-1321</strain>
    </source>
</reference>
<feature type="region of interest" description="Disordered" evidence="1">
    <location>
        <begin position="1"/>
        <end position="26"/>
    </location>
</feature>
<sequence>MLRSRARPAEYPRSRHTPSPSWATGHPLTVSLRSIFRAATGETLRKVAHERQGSHHFWVTLSITLRALELIRTCTLQPANLRVIAGHDRGDQQCRERVPTVR</sequence>
<evidence type="ECO:0000313" key="3">
    <source>
        <dbReference type="Proteomes" id="UP001143480"/>
    </source>
</evidence>
<name>A0A9W6NP84_9ACTN</name>
<dbReference type="AlphaFoldDB" id="A0A9W6NP84"/>
<protein>
    <submittedName>
        <fullName evidence="2">Uncharacterized protein</fullName>
    </submittedName>
</protein>
<organism evidence="2 3">
    <name type="scientific">Dactylosporangium matsuzakiense</name>
    <dbReference type="NCBI Taxonomy" id="53360"/>
    <lineage>
        <taxon>Bacteria</taxon>
        <taxon>Bacillati</taxon>
        <taxon>Actinomycetota</taxon>
        <taxon>Actinomycetes</taxon>
        <taxon>Micromonosporales</taxon>
        <taxon>Micromonosporaceae</taxon>
        <taxon>Dactylosporangium</taxon>
    </lineage>
</organism>
<dbReference type="Proteomes" id="UP001143480">
    <property type="component" value="Unassembled WGS sequence"/>
</dbReference>
<accession>A0A9W6NP84</accession>
<evidence type="ECO:0000313" key="2">
    <source>
        <dbReference type="EMBL" id="GLL03837.1"/>
    </source>
</evidence>
<keyword evidence="3" id="KW-1185">Reference proteome</keyword>
<evidence type="ECO:0000256" key="1">
    <source>
        <dbReference type="SAM" id="MobiDB-lite"/>
    </source>
</evidence>